<dbReference type="PROSITE" id="PS00463">
    <property type="entry name" value="ZN2_CY6_FUNGAL_1"/>
    <property type="match status" value="1"/>
</dbReference>
<dbReference type="GO" id="GO:0008270">
    <property type="term" value="F:zinc ion binding"/>
    <property type="evidence" value="ECO:0007669"/>
    <property type="project" value="InterPro"/>
</dbReference>
<dbReference type="InterPro" id="IPR051127">
    <property type="entry name" value="Fungal_SecMet_Regulators"/>
</dbReference>
<dbReference type="PANTHER" id="PTHR47424">
    <property type="entry name" value="REGULATORY PROTEIN GAL4"/>
    <property type="match status" value="1"/>
</dbReference>
<keyword evidence="3" id="KW-0804">Transcription</keyword>
<dbReference type="Pfam" id="PF00172">
    <property type="entry name" value="Zn_clus"/>
    <property type="match status" value="1"/>
</dbReference>
<dbReference type="Gene3D" id="4.10.240.10">
    <property type="entry name" value="Zn(2)-C6 fungal-type DNA-binding domain"/>
    <property type="match status" value="1"/>
</dbReference>
<dbReference type="EMBL" id="CAJVPA010000181">
    <property type="protein sequence ID" value="CAG8371123.1"/>
    <property type="molecule type" value="Genomic_DNA"/>
</dbReference>
<evidence type="ECO:0000256" key="5">
    <source>
        <dbReference type="SAM" id="MobiDB-lite"/>
    </source>
</evidence>
<proteinExistence type="predicted"/>
<dbReference type="GO" id="GO:0003677">
    <property type="term" value="F:DNA binding"/>
    <property type="evidence" value="ECO:0007669"/>
    <property type="project" value="UniProtKB-KW"/>
</dbReference>
<comment type="caution">
    <text evidence="7">The sequence shown here is derived from an EMBL/GenBank/DDBJ whole genome shotgun (WGS) entry which is preliminary data.</text>
</comment>
<evidence type="ECO:0000256" key="3">
    <source>
        <dbReference type="ARBA" id="ARBA00023163"/>
    </source>
</evidence>
<feature type="compositionally biased region" description="Basic residues" evidence="5">
    <location>
        <begin position="55"/>
        <end position="65"/>
    </location>
</feature>
<dbReference type="AlphaFoldDB" id="A0A9W4J341"/>
<dbReference type="Proteomes" id="UP001152646">
    <property type="component" value="Unassembled WGS sequence"/>
</dbReference>
<keyword evidence="2" id="KW-0238">DNA-binding</keyword>
<evidence type="ECO:0000256" key="4">
    <source>
        <dbReference type="ARBA" id="ARBA00023242"/>
    </source>
</evidence>
<dbReference type="GO" id="GO:0000981">
    <property type="term" value="F:DNA-binding transcription factor activity, RNA polymerase II-specific"/>
    <property type="evidence" value="ECO:0007669"/>
    <property type="project" value="InterPro"/>
</dbReference>
<name>A0A9W4J341_9EURO</name>
<dbReference type="SUPFAM" id="SSF57701">
    <property type="entry name" value="Zn2/Cys6 DNA-binding domain"/>
    <property type="match status" value="1"/>
</dbReference>
<gene>
    <name evidence="7" type="ORF">PSALAMII_LOCUS4933</name>
</gene>
<dbReference type="SMART" id="SM00066">
    <property type="entry name" value="GAL4"/>
    <property type="match status" value="1"/>
</dbReference>
<organism evidence="7 8">
    <name type="scientific">Penicillium salamii</name>
    <dbReference type="NCBI Taxonomy" id="1612424"/>
    <lineage>
        <taxon>Eukaryota</taxon>
        <taxon>Fungi</taxon>
        <taxon>Dikarya</taxon>
        <taxon>Ascomycota</taxon>
        <taxon>Pezizomycotina</taxon>
        <taxon>Eurotiomycetes</taxon>
        <taxon>Eurotiomycetidae</taxon>
        <taxon>Eurotiales</taxon>
        <taxon>Aspergillaceae</taxon>
        <taxon>Penicillium</taxon>
    </lineage>
</organism>
<dbReference type="InterPro" id="IPR001138">
    <property type="entry name" value="Zn2Cys6_DnaBD"/>
</dbReference>
<protein>
    <recommendedName>
        <fullName evidence="6">Zn(2)-C6 fungal-type domain-containing protein</fullName>
    </recommendedName>
</protein>
<reference evidence="7" key="1">
    <citation type="submission" date="2021-07" db="EMBL/GenBank/DDBJ databases">
        <authorList>
            <person name="Branca A.L. A."/>
        </authorList>
    </citation>
    <scope>NUCLEOTIDE SEQUENCE</scope>
</reference>
<dbReference type="OrthoDB" id="5296287at2759"/>
<sequence length="211" mass="24065">MSASNQAQHSSEQKSSHRVLRACDRCRYRKVRCDGNSPCAGCRPGGHDCVFRPPRQTRQRRQHTRHFAEGPQGGFQREPSTYQQLQLPESSLIAPLRSTAHVLQDPVHFKRQMELRAGIGVTNVETGSFQFYGPSSHFCFIERMCQRIDRTTNETMLIPRASTAGSLGKWNLERFMFLMDGNHPASTNPEAYISREIDTSLIQSFFEIIHP</sequence>
<accession>A0A9W4J341</accession>
<dbReference type="PROSITE" id="PS50048">
    <property type="entry name" value="ZN2_CY6_FUNGAL_2"/>
    <property type="match status" value="1"/>
</dbReference>
<evidence type="ECO:0000313" key="8">
    <source>
        <dbReference type="Proteomes" id="UP001152646"/>
    </source>
</evidence>
<dbReference type="PANTHER" id="PTHR47424:SF3">
    <property type="entry name" value="REGULATORY PROTEIN GAL4"/>
    <property type="match status" value="1"/>
</dbReference>
<evidence type="ECO:0000259" key="6">
    <source>
        <dbReference type="PROSITE" id="PS50048"/>
    </source>
</evidence>
<feature type="domain" description="Zn(2)-C6 fungal-type" evidence="6">
    <location>
        <begin position="22"/>
        <end position="51"/>
    </location>
</feature>
<keyword evidence="4" id="KW-0539">Nucleus</keyword>
<dbReference type="InterPro" id="IPR036864">
    <property type="entry name" value="Zn2-C6_fun-type_DNA-bd_sf"/>
</dbReference>
<dbReference type="CDD" id="cd00067">
    <property type="entry name" value="GAL4"/>
    <property type="match status" value="1"/>
</dbReference>
<feature type="region of interest" description="Disordered" evidence="5">
    <location>
        <begin position="53"/>
        <end position="78"/>
    </location>
</feature>
<evidence type="ECO:0000256" key="2">
    <source>
        <dbReference type="ARBA" id="ARBA00023125"/>
    </source>
</evidence>
<evidence type="ECO:0000313" key="7">
    <source>
        <dbReference type="EMBL" id="CAG8371123.1"/>
    </source>
</evidence>
<keyword evidence="1" id="KW-0805">Transcription regulation</keyword>
<evidence type="ECO:0000256" key="1">
    <source>
        <dbReference type="ARBA" id="ARBA00023015"/>
    </source>
</evidence>